<accession>A0A7S4IMQ6</accession>
<dbReference type="AlphaFoldDB" id="A0A7S4IMQ6"/>
<dbReference type="GO" id="GO:0005085">
    <property type="term" value="F:guanyl-nucleotide exchange factor activity"/>
    <property type="evidence" value="ECO:0007669"/>
    <property type="project" value="InterPro"/>
</dbReference>
<evidence type="ECO:0000256" key="1">
    <source>
        <dbReference type="SAM" id="Coils"/>
    </source>
</evidence>
<evidence type="ECO:0000259" key="3">
    <source>
        <dbReference type="PROSITE" id="PS50010"/>
    </source>
</evidence>
<protein>
    <recommendedName>
        <fullName evidence="5">DH domain-containing protein</fullName>
    </recommendedName>
</protein>
<dbReference type="Gene3D" id="2.30.29.30">
    <property type="entry name" value="Pleckstrin-homology domain (PH domain)/Phosphotyrosine-binding domain (PTB)"/>
    <property type="match status" value="1"/>
</dbReference>
<keyword evidence="1" id="KW-0175">Coiled coil</keyword>
<dbReference type="SUPFAM" id="SSF50729">
    <property type="entry name" value="PH domain-like"/>
    <property type="match status" value="1"/>
</dbReference>
<dbReference type="GO" id="GO:0005737">
    <property type="term" value="C:cytoplasm"/>
    <property type="evidence" value="ECO:0007669"/>
    <property type="project" value="TreeGrafter"/>
</dbReference>
<feature type="domain" description="DH" evidence="3">
    <location>
        <begin position="35"/>
        <end position="220"/>
    </location>
</feature>
<evidence type="ECO:0000259" key="2">
    <source>
        <dbReference type="PROSITE" id="PS50003"/>
    </source>
</evidence>
<dbReference type="InterPro" id="IPR000219">
    <property type="entry name" value="DH_dom"/>
</dbReference>
<evidence type="ECO:0008006" key="5">
    <source>
        <dbReference type="Google" id="ProtNLM"/>
    </source>
</evidence>
<sequence length="444" mass="50958">MSRQRSTGRAISRSRAVELDEPVAIEESMDSKIADRLNVLDELLNTERDYLDDLTTVVDRYLVPMRTERVVPIEAIQKIFVNIESIKELHNDIYNELEEKISDIRLVSSIEFCISDIFSKNADKLKNYVTFSTKYTQALEEVSSQREKSSVSQFLDKAQADDPQNLRLADYLIKPIQRLCKYPLIFRELLKSTPDDHKDRKFMEDTMSSLEALTKHVNECNQQAENEAKIQQIEAGLVGLDCRLSLPGRVLLKDGNVWMAQEKEKQRARRLIVFNDILIVAKVKSKKLHTCVLTIESNSLLFVPVASIPTAGDSSPKTPPRMERKGSRILKKTRPSSASLVNLLSAKPELCFQLIDLIKKTKYTVQCSDEKTKAEWVEVMQNCASNSDKEALTIEEQLKREKEGRKKLQETNAELRKRIQELEKKLEDETNLRKSLQDQLKGKN</sequence>
<dbReference type="Pfam" id="PF00621">
    <property type="entry name" value="RhoGEF"/>
    <property type="match status" value="1"/>
</dbReference>
<proteinExistence type="predicted"/>
<dbReference type="PANTHER" id="PTHR12673:SF263">
    <property type="entry name" value="PLECKSTRIN DOMAIN-CONTAINING PROTEIN"/>
    <property type="match status" value="1"/>
</dbReference>
<dbReference type="CDD" id="cd00160">
    <property type="entry name" value="RhoGEF"/>
    <property type="match status" value="1"/>
</dbReference>
<feature type="domain" description="PH" evidence="2">
    <location>
        <begin position="243"/>
        <end position="385"/>
    </location>
</feature>
<dbReference type="PROSITE" id="PS50003">
    <property type="entry name" value="PH_DOMAIN"/>
    <property type="match status" value="1"/>
</dbReference>
<reference evidence="4" key="1">
    <citation type="submission" date="2021-01" db="EMBL/GenBank/DDBJ databases">
        <authorList>
            <person name="Corre E."/>
            <person name="Pelletier E."/>
            <person name="Niang G."/>
            <person name="Scheremetjew M."/>
            <person name="Finn R."/>
            <person name="Kale V."/>
            <person name="Holt S."/>
            <person name="Cochrane G."/>
            <person name="Meng A."/>
            <person name="Brown T."/>
            <person name="Cohen L."/>
        </authorList>
    </citation>
    <scope>NUCLEOTIDE SEQUENCE</scope>
    <source>
        <strain evidence="4">DIVA3 518/3/11/1/6</strain>
    </source>
</reference>
<dbReference type="Gene3D" id="1.20.900.10">
    <property type="entry name" value="Dbl homology (DH) domain"/>
    <property type="match status" value="1"/>
</dbReference>
<dbReference type="InterPro" id="IPR011993">
    <property type="entry name" value="PH-like_dom_sf"/>
</dbReference>
<dbReference type="SMART" id="SM00325">
    <property type="entry name" value="RhoGEF"/>
    <property type="match status" value="1"/>
</dbReference>
<dbReference type="InterPro" id="IPR051092">
    <property type="entry name" value="FYVE_RhoGEF_PH"/>
</dbReference>
<feature type="coiled-coil region" evidence="1">
    <location>
        <begin position="391"/>
        <end position="439"/>
    </location>
</feature>
<name>A0A7S4IMQ6_9EUKA</name>
<evidence type="ECO:0000313" key="4">
    <source>
        <dbReference type="EMBL" id="CAE2233889.1"/>
    </source>
</evidence>
<dbReference type="InterPro" id="IPR001849">
    <property type="entry name" value="PH_domain"/>
</dbReference>
<dbReference type="SUPFAM" id="SSF48065">
    <property type="entry name" value="DBL homology domain (DH-domain)"/>
    <property type="match status" value="1"/>
</dbReference>
<dbReference type="PANTHER" id="PTHR12673">
    <property type="entry name" value="FACIOGENITAL DYSPLASIA PROTEIN"/>
    <property type="match status" value="1"/>
</dbReference>
<organism evidence="4">
    <name type="scientific">Vannella robusta</name>
    <dbReference type="NCBI Taxonomy" id="1487602"/>
    <lineage>
        <taxon>Eukaryota</taxon>
        <taxon>Amoebozoa</taxon>
        <taxon>Discosea</taxon>
        <taxon>Flabellinia</taxon>
        <taxon>Vannellidae</taxon>
        <taxon>Vannella</taxon>
    </lineage>
</organism>
<dbReference type="InterPro" id="IPR035899">
    <property type="entry name" value="DBL_dom_sf"/>
</dbReference>
<dbReference type="EMBL" id="HBKP01020587">
    <property type="protein sequence ID" value="CAE2233889.1"/>
    <property type="molecule type" value="Transcribed_RNA"/>
</dbReference>
<gene>
    <name evidence="4" type="ORF">VSP0166_LOCUS14519</name>
</gene>
<dbReference type="PROSITE" id="PS50010">
    <property type="entry name" value="DH_2"/>
    <property type="match status" value="1"/>
</dbReference>
<dbReference type="SMART" id="SM00233">
    <property type="entry name" value="PH"/>
    <property type="match status" value="1"/>
</dbReference>